<evidence type="ECO:0000259" key="1">
    <source>
        <dbReference type="Pfam" id="PF24254"/>
    </source>
</evidence>
<organism evidence="2 3">
    <name type="scientific">Zhihengliuella alba</name>
    <dbReference type="NCBI Taxonomy" id="547018"/>
    <lineage>
        <taxon>Bacteria</taxon>
        <taxon>Bacillati</taxon>
        <taxon>Actinomycetota</taxon>
        <taxon>Actinomycetes</taxon>
        <taxon>Micrococcales</taxon>
        <taxon>Micrococcaceae</taxon>
        <taxon>Zhihengliuella</taxon>
    </lineage>
</organism>
<dbReference type="Proteomes" id="UP001501536">
    <property type="component" value="Unassembled WGS sequence"/>
</dbReference>
<dbReference type="EMBL" id="BAABCJ010000001">
    <property type="protein sequence ID" value="GAA3699051.1"/>
    <property type="molecule type" value="Genomic_DNA"/>
</dbReference>
<proteinExistence type="predicted"/>
<comment type="caution">
    <text evidence="2">The sequence shown here is derived from an EMBL/GenBank/DDBJ whole genome shotgun (WGS) entry which is preliminary data.</text>
</comment>
<reference evidence="3" key="1">
    <citation type="journal article" date="2019" name="Int. J. Syst. Evol. Microbiol.">
        <title>The Global Catalogue of Microorganisms (GCM) 10K type strain sequencing project: providing services to taxonomists for standard genome sequencing and annotation.</title>
        <authorList>
            <consortium name="The Broad Institute Genomics Platform"/>
            <consortium name="The Broad Institute Genome Sequencing Center for Infectious Disease"/>
            <person name="Wu L."/>
            <person name="Ma J."/>
        </authorList>
    </citation>
    <scope>NUCLEOTIDE SEQUENCE [LARGE SCALE GENOMIC DNA]</scope>
    <source>
        <strain evidence="3">JCM 16961</strain>
    </source>
</reference>
<dbReference type="Pfam" id="PF24254">
    <property type="entry name" value="DUF7455"/>
    <property type="match status" value="1"/>
</dbReference>
<sequence length="65" mass="7120">MGDIIPTGTRCDVGDDRCGAAARARMTVIPVMLDLYFCAHHSRQLTATDLTCEYEINYEPVTVAA</sequence>
<gene>
    <name evidence="2" type="ORF">GCM10022377_10070</name>
</gene>
<name>A0ABP7D3E0_9MICC</name>
<evidence type="ECO:0000313" key="3">
    <source>
        <dbReference type="Proteomes" id="UP001501536"/>
    </source>
</evidence>
<protein>
    <recommendedName>
        <fullName evidence="1">DUF7455 domain-containing protein</fullName>
    </recommendedName>
</protein>
<dbReference type="InterPro" id="IPR055878">
    <property type="entry name" value="DUF7455"/>
</dbReference>
<feature type="domain" description="DUF7455" evidence="1">
    <location>
        <begin position="16"/>
        <end position="47"/>
    </location>
</feature>
<dbReference type="RefSeq" id="WP_344880816.1">
    <property type="nucleotide sequence ID" value="NZ_BAABCJ010000001.1"/>
</dbReference>
<evidence type="ECO:0000313" key="2">
    <source>
        <dbReference type="EMBL" id="GAA3699051.1"/>
    </source>
</evidence>
<keyword evidence="3" id="KW-1185">Reference proteome</keyword>
<accession>A0ABP7D3E0</accession>